<reference evidence="2 3" key="1">
    <citation type="journal article" date="2015" name="Nature">
        <title>rRNA introns, odd ribosomes, and small enigmatic genomes across a large radiation of phyla.</title>
        <authorList>
            <person name="Brown C.T."/>
            <person name="Hug L.A."/>
            <person name="Thomas B.C."/>
            <person name="Sharon I."/>
            <person name="Castelle C.J."/>
            <person name="Singh A."/>
            <person name="Wilkins M.J."/>
            <person name="Williams K.H."/>
            <person name="Banfield J.F."/>
        </authorList>
    </citation>
    <scope>NUCLEOTIDE SEQUENCE [LARGE SCALE GENOMIC DNA]</scope>
</reference>
<keyword evidence="1" id="KW-0472">Membrane</keyword>
<dbReference type="AlphaFoldDB" id="A0A0G0I163"/>
<evidence type="ECO:0008006" key="4">
    <source>
        <dbReference type="Google" id="ProtNLM"/>
    </source>
</evidence>
<keyword evidence="1" id="KW-0812">Transmembrane</keyword>
<dbReference type="Proteomes" id="UP000034366">
    <property type="component" value="Unassembled WGS sequence"/>
</dbReference>
<dbReference type="EMBL" id="LBTW01000019">
    <property type="protein sequence ID" value="KKQ49078.1"/>
    <property type="molecule type" value="Genomic_DNA"/>
</dbReference>
<name>A0A0G0I163_9BACT</name>
<evidence type="ECO:0000313" key="2">
    <source>
        <dbReference type="EMBL" id="KKQ49078.1"/>
    </source>
</evidence>
<feature type="transmembrane region" description="Helical" evidence="1">
    <location>
        <begin position="41"/>
        <end position="61"/>
    </location>
</feature>
<evidence type="ECO:0000313" key="3">
    <source>
        <dbReference type="Proteomes" id="UP000034366"/>
    </source>
</evidence>
<comment type="caution">
    <text evidence="2">The sequence shown here is derived from an EMBL/GenBank/DDBJ whole genome shotgun (WGS) entry which is preliminary data.</text>
</comment>
<evidence type="ECO:0000256" key="1">
    <source>
        <dbReference type="SAM" id="Phobius"/>
    </source>
</evidence>
<protein>
    <recommendedName>
        <fullName evidence="4">Type IV pilus assembly protein PilO</fullName>
    </recommendedName>
</protein>
<accession>A0A0G0I163</accession>
<gene>
    <name evidence="2" type="ORF">US67_C0019G0012</name>
</gene>
<organism evidence="2 3">
    <name type="scientific">Candidatus Woesebacteria bacterium GW2011_GWD1_38_10</name>
    <dbReference type="NCBI Taxonomy" id="1618592"/>
    <lineage>
        <taxon>Bacteria</taxon>
        <taxon>Candidatus Woeseibacteriota</taxon>
    </lineage>
</organism>
<sequence>MEDKVLNKNTAVSKMETKTSQMKTVMPEGTKKIKGTTKIKSWVMLIILDIILFSISLYFIVNLPKKAEELNKVRSDEQKVVESKKIDVTGLEHIPTKESVDKLSTYFPEEAGIINFIERLERLREEGYIKNFSLVGQNAVQDKTSFYGLPFIIEFEGSWENVEVSLQEFQKLPYLVRAINVEVKTLDENRISFKYGGFLYVSEKLAKTR</sequence>
<proteinExistence type="predicted"/>
<keyword evidence="1" id="KW-1133">Transmembrane helix</keyword>